<dbReference type="EMBL" id="HBUF01218086">
    <property type="protein sequence ID" value="CAG6668108.1"/>
    <property type="molecule type" value="Transcribed_RNA"/>
</dbReference>
<evidence type="ECO:0000313" key="2">
    <source>
        <dbReference type="EMBL" id="CAG6668108.1"/>
    </source>
</evidence>
<organism evidence="2">
    <name type="scientific">Cacopsylla melanoneura</name>
    <dbReference type="NCBI Taxonomy" id="428564"/>
    <lineage>
        <taxon>Eukaryota</taxon>
        <taxon>Metazoa</taxon>
        <taxon>Ecdysozoa</taxon>
        <taxon>Arthropoda</taxon>
        <taxon>Hexapoda</taxon>
        <taxon>Insecta</taxon>
        <taxon>Pterygota</taxon>
        <taxon>Neoptera</taxon>
        <taxon>Paraneoptera</taxon>
        <taxon>Hemiptera</taxon>
        <taxon>Sternorrhyncha</taxon>
        <taxon>Psylloidea</taxon>
        <taxon>Psyllidae</taxon>
        <taxon>Psyllinae</taxon>
        <taxon>Cacopsylla</taxon>
    </lineage>
</organism>
<name>A0A8D8SE66_9HEMI</name>
<evidence type="ECO:0000256" key="1">
    <source>
        <dbReference type="SAM" id="Phobius"/>
    </source>
</evidence>
<feature type="transmembrane region" description="Helical" evidence="1">
    <location>
        <begin position="89"/>
        <end position="107"/>
    </location>
</feature>
<feature type="transmembrane region" description="Helical" evidence="1">
    <location>
        <begin position="65"/>
        <end position="83"/>
    </location>
</feature>
<proteinExistence type="predicted"/>
<protein>
    <submittedName>
        <fullName evidence="2">Uncharacterized protein</fullName>
    </submittedName>
</protein>
<reference evidence="2" key="1">
    <citation type="submission" date="2021-05" db="EMBL/GenBank/DDBJ databases">
        <authorList>
            <person name="Alioto T."/>
            <person name="Alioto T."/>
            <person name="Gomez Garrido J."/>
        </authorList>
    </citation>
    <scope>NUCLEOTIDE SEQUENCE</scope>
</reference>
<accession>A0A8D8SE66</accession>
<dbReference type="AlphaFoldDB" id="A0A8D8SE66"/>
<keyword evidence="1" id="KW-0812">Transmembrane</keyword>
<sequence length="142" mass="16647">MNFTLACRSSVKCQTHEAISKSREHCDILFYVKPTFEQLRTYYTAVISHKSHQEKHTYIQNMSSILLASIYTVSIGYSLSITYNSMNTIIFPPLFFFVPFFACIFVFKHPVTYFVCGPILRETNYTKLLSNTRYLKIKNNRK</sequence>
<keyword evidence="1" id="KW-0472">Membrane</keyword>
<keyword evidence="1" id="KW-1133">Transmembrane helix</keyword>